<dbReference type="InterPro" id="IPR033121">
    <property type="entry name" value="PEPTIDASE_A1"/>
</dbReference>
<dbReference type="Gene3D" id="2.40.70.10">
    <property type="entry name" value="Acid Proteases"/>
    <property type="match status" value="1"/>
</dbReference>
<dbReference type="PANTHER" id="PTHR13683">
    <property type="entry name" value="ASPARTYL PROTEASES"/>
    <property type="match status" value="1"/>
</dbReference>
<dbReference type="PROSITE" id="PS00141">
    <property type="entry name" value="ASP_PROTEASE"/>
    <property type="match status" value="1"/>
</dbReference>
<dbReference type="EMBL" id="OZ021738">
    <property type="protein sequence ID" value="CAK9320776.1"/>
    <property type="molecule type" value="Genomic_DNA"/>
</dbReference>
<evidence type="ECO:0000259" key="3">
    <source>
        <dbReference type="PROSITE" id="PS51767"/>
    </source>
</evidence>
<evidence type="ECO:0000256" key="2">
    <source>
        <dbReference type="SAM" id="MobiDB-lite"/>
    </source>
</evidence>
<dbReference type="PROSITE" id="PS51767">
    <property type="entry name" value="PEPTIDASE_A1"/>
    <property type="match status" value="1"/>
</dbReference>
<organism evidence="4 5">
    <name type="scientific">Citrullus colocynthis</name>
    <name type="common">colocynth</name>
    <dbReference type="NCBI Taxonomy" id="252529"/>
    <lineage>
        <taxon>Eukaryota</taxon>
        <taxon>Viridiplantae</taxon>
        <taxon>Streptophyta</taxon>
        <taxon>Embryophyta</taxon>
        <taxon>Tracheophyta</taxon>
        <taxon>Spermatophyta</taxon>
        <taxon>Magnoliopsida</taxon>
        <taxon>eudicotyledons</taxon>
        <taxon>Gunneridae</taxon>
        <taxon>Pentapetalae</taxon>
        <taxon>rosids</taxon>
        <taxon>fabids</taxon>
        <taxon>Cucurbitales</taxon>
        <taxon>Cucurbitaceae</taxon>
        <taxon>Benincaseae</taxon>
        <taxon>Citrullus</taxon>
    </lineage>
</organism>
<evidence type="ECO:0000313" key="5">
    <source>
        <dbReference type="Proteomes" id="UP001642487"/>
    </source>
</evidence>
<evidence type="ECO:0000313" key="4">
    <source>
        <dbReference type="EMBL" id="CAK9320776.1"/>
    </source>
</evidence>
<reference evidence="4 5" key="1">
    <citation type="submission" date="2024-03" db="EMBL/GenBank/DDBJ databases">
        <authorList>
            <person name="Gkanogiannis A."/>
            <person name="Becerra Lopez-Lavalle L."/>
        </authorList>
    </citation>
    <scope>NUCLEOTIDE SEQUENCE [LARGE SCALE GENOMIC DNA]</scope>
</reference>
<evidence type="ECO:0000256" key="1">
    <source>
        <dbReference type="ARBA" id="ARBA00007447"/>
    </source>
</evidence>
<dbReference type="SUPFAM" id="SSF50630">
    <property type="entry name" value="Acid proteases"/>
    <property type="match status" value="1"/>
</dbReference>
<dbReference type="Pfam" id="PF14541">
    <property type="entry name" value="TAXi_C"/>
    <property type="match status" value="1"/>
</dbReference>
<accession>A0ABP0YK69</accession>
<dbReference type="InterPro" id="IPR032799">
    <property type="entry name" value="TAXi_C"/>
</dbReference>
<comment type="similarity">
    <text evidence="1">Belongs to the peptidase A1 family.</text>
</comment>
<protein>
    <recommendedName>
        <fullName evidence="3">Peptidase A1 domain-containing protein</fullName>
    </recommendedName>
</protein>
<dbReference type="Proteomes" id="UP001642487">
    <property type="component" value="Chromosome 4"/>
</dbReference>
<proteinExistence type="inferred from homology"/>
<dbReference type="InterPro" id="IPR021109">
    <property type="entry name" value="Peptidase_aspartic_dom_sf"/>
</dbReference>
<name>A0ABP0YK69_9ROSI</name>
<dbReference type="InterPro" id="IPR001461">
    <property type="entry name" value="Aspartic_peptidase_A1"/>
</dbReference>
<gene>
    <name evidence="4" type="ORF">CITCOLO1_LOCUS12832</name>
</gene>
<feature type="region of interest" description="Disordered" evidence="2">
    <location>
        <begin position="182"/>
        <end position="203"/>
    </location>
</feature>
<feature type="domain" description="Peptidase A1" evidence="3">
    <location>
        <begin position="1"/>
        <end position="174"/>
    </location>
</feature>
<keyword evidence="5" id="KW-1185">Reference proteome</keyword>
<sequence>MCFGYDGLWRIDYGDTGPLDQRETPFNPMSLSYNVTIIQIIVVTRPSNVEFTAIIDTGSSFTYLTDPIYSLITKKMDVAMKLDRIMFDSGCPFEYCYQLPFKTIFSAPSLNFTMKGGYNFGAITTYVSIPTDDMGGYAVCLAIFKSTSINIIGQNVLTGYRIVFNREKMALGWKEVNCNDSYDTDTPSGNSPPANNSPPPVTLLRQHLPQEKATVRSHGRVIPHN</sequence>
<dbReference type="PANTHER" id="PTHR13683:SF826">
    <property type="entry name" value="ASPARTYL PROTEASE FAMILY PROTEIN 1"/>
    <property type="match status" value="1"/>
</dbReference>
<dbReference type="InterPro" id="IPR001969">
    <property type="entry name" value="Aspartic_peptidase_AS"/>
</dbReference>